<sequence length="105" mass="11886">MKNLFPIVLLGLVFTFSSCEKKLPLVASIQYSGTPQVGEQMTFSNQEDFSARYYWNFGDGTTYTDYYKNTEIYQTYTTAGTYDVTLTITRDQETAIATQSITIAP</sequence>
<dbReference type="AlphaFoldDB" id="A0A915YGT7"/>
<accession>A0A915YGT7</accession>
<proteinExistence type="predicted"/>
<dbReference type="Proteomes" id="UP001060919">
    <property type="component" value="Chromosome"/>
</dbReference>
<name>A0A915YGT7_9BACT</name>
<dbReference type="Gene3D" id="2.60.40.10">
    <property type="entry name" value="Immunoglobulins"/>
    <property type="match status" value="1"/>
</dbReference>
<dbReference type="InterPro" id="IPR000601">
    <property type="entry name" value="PKD_dom"/>
</dbReference>
<dbReference type="SUPFAM" id="SSF49299">
    <property type="entry name" value="PKD domain"/>
    <property type="match status" value="1"/>
</dbReference>
<feature type="domain" description="PKD" evidence="1">
    <location>
        <begin position="53"/>
        <end position="105"/>
    </location>
</feature>
<evidence type="ECO:0000259" key="1">
    <source>
        <dbReference type="PROSITE" id="PS50093"/>
    </source>
</evidence>
<keyword evidence="3" id="KW-1185">Reference proteome</keyword>
<dbReference type="KEGG" id="aup:AsAng_0034970"/>
<dbReference type="PROSITE" id="PS50093">
    <property type="entry name" value="PKD"/>
    <property type="match status" value="1"/>
</dbReference>
<dbReference type="Pfam" id="PF18911">
    <property type="entry name" value="PKD_4"/>
    <property type="match status" value="1"/>
</dbReference>
<dbReference type="EMBL" id="AP026867">
    <property type="protein sequence ID" value="BDS12772.1"/>
    <property type="molecule type" value="Genomic_DNA"/>
</dbReference>
<reference evidence="2" key="1">
    <citation type="submission" date="2022-09" db="EMBL/GenBank/DDBJ databases">
        <title>Aureispira anguillicida sp. nov., isolated from Leptocephalus of Japanese eel Anguilla japonica.</title>
        <authorList>
            <person name="Yuasa K."/>
            <person name="Mekata T."/>
            <person name="Ikunari K."/>
        </authorList>
    </citation>
    <scope>NUCLEOTIDE SEQUENCE</scope>
    <source>
        <strain evidence="2">EL160426</strain>
    </source>
</reference>
<organism evidence="2 3">
    <name type="scientific">Aureispira anguillae</name>
    <dbReference type="NCBI Taxonomy" id="2864201"/>
    <lineage>
        <taxon>Bacteria</taxon>
        <taxon>Pseudomonadati</taxon>
        <taxon>Bacteroidota</taxon>
        <taxon>Saprospiria</taxon>
        <taxon>Saprospirales</taxon>
        <taxon>Saprospiraceae</taxon>
        <taxon>Aureispira</taxon>
    </lineage>
</organism>
<dbReference type="CDD" id="cd00146">
    <property type="entry name" value="PKD"/>
    <property type="match status" value="1"/>
</dbReference>
<protein>
    <submittedName>
        <fullName evidence="2">PKD domain-containing protein</fullName>
    </submittedName>
</protein>
<dbReference type="InterPro" id="IPR035986">
    <property type="entry name" value="PKD_dom_sf"/>
</dbReference>
<dbReference type="RefSeq" id="WP_264788130.1">
    <property type="nucleotide sequence ID" value="NZ_AP026867.1"/>
</dbReference>
<evidence type="ECO:0000313" key="3">
    <source>
        <dbReference type="Proteomes" id="UP001060919"/>
    </source>
</evidence>
<dbReference type="InterPro" id="IPR013783">
    <property type="entry name" value="Ig-like_fold"/>
</dbReference>
<dbReference type="PROSITE" id="PS51257">
    <property type="entry name" value="PROKAR_LIPOPROTEIN"/>
    <property type="match status" value="1"/>
</dbReference>
<gene>
    <name evidence="2" type="ORF">AsAng_0034970</name>
</gene>
<evidence type="ECO:0000313" key="2">
    <source>
        <dbReference type="EMBL" id="BDS12772.1"/>
    </source>
</evidence>